<evidence type="ECO:0000313" key="6">
    <source>
        <dbReference type="EMBL" id="MEZ0494022.1"/>
    </source>
</evidence>
<dbReference type="PRINTS" id="PR00455">
    <property type="entry name" value="HTHTETR"/>
</dbReference>
<dbReference type="Proteomes" id="UP001566476">
    <property type="component" value="Unassembled WGS sequence"/>
</dbReference>
<dbReference type="SUPFAM" id="SSF46689">
    <property type="entry name" value="Homeodomain-like"/>
    <property type="match status" value="1"/>
</dbReference>
<proteinExistence type="predicted"/>
<keyword evidence="1" id="KW-0805">Transcription regulation</keyword>
<evidence type="ECO:0000256" key="3">
    <source>
        <dbReference type="ARBA" id="ARBA00023163"/>
    </source>
</evidence>
<dbReference type="PROSITE" id="PS50977">
    <property type="entry name" value="HTH_TETR_2"/>
    <property type="match status" value="1"/>
</dbReference>
<dbReference type="PANTHER" id="PTHR47506">
    <property type="entry name" value="TRANSCRIPTIONAL REGULATORY PROTEIN"/>
    <property type="match status" value="1"/>
</dbReference>
<feature type="DNA-binding region" description="H-T-H motif" evidence="4">
    <location>
        <begin position="39"/>
        <end position="58"/>
    </location>
</feature>
<dbReference type="InterPro" id="IPR001647">
    <property type="entry name" value="HTH_TetR"/>
</dbReference>
<organism evidence="6 7">
    <name type="scientific">Kineococcus mangrovi</name>
    <dbReference type="NCBI Taxonomy" id="1660183"/>
    <lineage>
        <taxon>Bacteria</taxon>
        <taxon>Bacillati</taxon>
        <taxon>Actinomycetota</taxon>
        <taxon>Actinomycetes</taxon>
        <taxon>Kineosporiales</taxon>
        <taxon>Kineosporiaceae</taxon>
        <taxon>Kineococcus</taxon>
    </lineage>
</organism>
<protein>
    <submittedName>
        <fullName evidence="6">TetR/AcrR family transcriptional regulator</fullName>
    </submittedName>
</protein>
<dbReference type="SUPFAM" id="SSF48498">
    <property type="entry name" value="Tetracyclin repressor-like, C-terminal domain"/>
    <property type="match status" value="1"/>
</dbReference>
<evidence type="ECO:0000313" key="7">
    <source>
        <dbReference type="Proteomes" id="UP001566476"/>
    </source>
</evidence>
<keyword evidence="3" id="KW-0804">Transcription</keyword>
<accession>A0ABV4I9Y0</accession>
<feature type="domain" description="HTH tetR-type" evidence="5">
    <location>
        <begin position="16"/>
        <end position="76"/>
    </location>
</feature>
<comment type="caution">
    <text evidence="6">The sequence shown here is derived from an EMBL/GenBank/DDBJ whole genome shotgun (WGS) entry which is preliminary data.</text>
</comment>
<dbReference type="InterPro" id="IPR036271">
    <property type="entry name" value="Tet_transcr_reg_TetR-rel_C_sf"/>
</dbReference>
<sequence>MATTPARPGRGRPQEGSARTRLLDAAEELFYAHGVAATGVDAVLRRAHVAPATLYAHFGGKDGLVTAYLQRRHERWRQVWDAALERAGDDPVARLLSVFDALEDLQDVQDAARGCAFLAAAVEVVEPEHPAHEWLAADTGLLTGRLHRCAAEAGARDPAALAAELLVVYDGALAARARRAIAPRGAVTATASRSAARALAVGAVTRHLAGPAGS</sequence>
<dbReference type="Gene3D" id="1.10.357.10">
    <property type="entry name" value="Tetracycline Repressor, domain 2"/>
    <property type="match status" value="1"/>
</dbReference>
<dbReference type="EMBL" id="JBGGTQ010000009">
    <property type="protein sequence ID" value="MEZ0494022.1"/>
    <property type="molecule type" value="Genomic_DNA"/>
</dbReference>
<dbReference type="RefSeq" id="WP_370720259.1">
    <property type="nucleotide sequence ID" value="NZ_JBGGTQ010000009.1"/>
</dbReference>
<evidence type="ECO:0000256" key="4">
    <source>
        <dbReference type="PROSITE-ProRule" id="PRU00335"/>
    </source>
</evidence>
<dbReference type="InterPro" id="IPR009057">
    <property type="entry name" value="Homeodomain-like_sf"/>
</dbReference>
<reference evidence="6 7" key="1">
    <citation type="submission" date="2024-07" db="EMBL/GenBank/DDBJ databases">
        <authorList>
            <person name="Thanompreechachai J."/>
            <person name="Duangmal K."/>
        </authorList>
    </citation>
    <scope>NUCLEOTIDE SEQUENCE [LARGE SCALE GENOMIC DNA]</scope>
    <source>
        <strain evidence="6 7">TBRC 1896</strain>
    </source>
</reference>
<evidence type="ECO:0000256" key="1">
    <source>
        <dbReference type="ARBA" id="ARBA00023015"/>
    </source>
</evidence>
<keyword evidence="2 4" id="KW-0238">DNA-binding</keyword>
<name>A0ABV4I9Y0_9ACTN</name>
<evidence type="ECO:0000259" key="5">
    <source>
        <dbReference type="PROSITE" id="PS50977"/>
    </source>
</evidence>
<dbReference type="Pfam" id="PF00440">
    <property type="entry name" value="TetR_N"/>
    <property type="match status" value="1"/>
</dbReference>
<keyword evidence="7" id="KW-1185">Reference proteome</keyword>
<gene>
    <name evidence="6" type="ORF">AB2L28_17435</name>
</gene>
<evidence type="ECO:0000256" key="2">
    <source>
        <dbReference type="ARBA" id="ARBA00023125"/>
    </source>
</evidence>
<dbReference type="PANTHER" id="PTHR47506:SF1">
    <property type="entry name" value="HTH-TYPE TRANSCRIPTIONAL REGULATOR YJDC"/>
    <property type="match status" value="1"/>
</dbReference>